<comment type="caution">
    <text evidence="1">The sequence shown here is derived from an EMBL/GenBank/DDBJ whole genome shotgun (WGS) entry which is preliminary data.</text>
</comment>
<gene>
    <name evidence="1" type="ORF">AB0A76_12185</name>
</gene>
<name>A0ABV3CWG3_STREX</name>
<accession>A0ABV3CWG3</accession>
<organism evidence="1 2">
    <name type="scientific">Streptomyces exfoliatus</name>
    <name type="common">Streptomyces hydrogenans</name>
    <dbReference type="NCBI Taxonomy" id="1905"/>
    <lineage>
        <taxon>Bacteria</taxon>
        <taxon>Bacillati</taxon>
        <taxon>Actinomycetota</taxon>
        <taxon>Actinomycetes</taxon>
        <taxon>Kitasatosporales</taxon>
        <taxon>Streptomycetaceae</taxon>
        <taxon>Streptomyces</taxon>
    </lineage>
</organism>
<reference evidence="1 2" key="1">
    <citation type="submission" date="2024-06" db="EMBL/GenBank/DDBJ databases">
        <title>The Natural Products Discovery Center: Release of the First 8490 Sequenced Strains for Exploring Actinobacteria Biosynthetic Diversity.</title>
        <authorList>
            <person name="Kalkreuter E."/>
            <person name="Kautsar S.A."/>
            <person name="Yang D."/>
            <person name="Bader C.D."/>
            <person name="Teijaro C.N."/>
            <person name="Fluegel L."/>
            <person name="Davis C.M."/>
            <person name="Simpson J.R."/>
            <person name="Lauterbach L."/>
            <person name="Steele A.D."/>
            <person name="Gui C."/>
            <person name="Meng S."/>
            <person name="Li G."/>
            <person name="Viehrig K."/>
            <person name="Ye F."/>
            <person name="Su P."/>
            <person name="Kiefer A.F."/>
            <person name="Nichols A."/>
            <person name="Cepeda A.J."/>
            <person name="Yan W."/>
            <person name="Fan B."/>
            <person name="Jiang Y."/>
            <person name="Adhikari A."/>
            <person name="Zheng C.-J."/>
            <person name="Schuster L."/>
            <person name="Cowan T.M."/>
            <person name="Smanski M.J."/>
            <person name="Chevrette M.G."/>
            <person name="De Carvalho L.P.S."/>
            <person name="Shen B."/>
        </authorList>
    </citation>
    <scope>NUCLEOTIDE SEQUENCE [LARGE SCALE GENOMIC DNA]</scope>
    <source>
        <strain evidence="1 2">NPDC045705</strain>
    </source>
</reference>
<dbReference type="Proteomes" id="UP001551210">
    <property type="component" value="Unassembled WGS sequence"/>
</dbReference>
<sequence length="48" mass="4834">MSPCRAPPDARPQAAAHALCAALVVLTIAAADPLLAPEDLAALDALRT</sequence>
<protein>
    <submittedName>
        <fullName evidence="1">Uncharacterized protein</fullName>
    </submittedName>
</protein>
<evidence type="ECO:0000313" key="2">
    <source>
        <dbReference type="Proteomes" id="UP001551210"/>
    </source>
</evidence>
<evidence type="ECO:0000313" key="1">
    <source>
        <dbReference type="EMBL" id="MEU7293946.1"/>
    </source>
</evidence>
<dbReference type="EMBL" id="JBEZAM010000012">
    <property type="protein sequence ID" value="MEU7293946.1"/>
    <property type="molecule type" value="Genomic_DNA"/>
</dbReference>
<dbReference type="RefSeq" id="WP_359206355.1">
    <property type="nucleotide sequence ID" value="NZ_JBEZAM010000012.1"/>
</dbReference>
<proteinExistence type="predicted"/>
<keyword evidence="2" id="KW-1185">Reference proteome</keyword>